<protein>
    <submittedName>
        <fullName evidence="1">Phage portal protein HK97 family</fullName>
    </submittedName>
</protein>
<dbReference type="EMBL" id="CBBD010000050">
    <property type="protein sequence ID" value="CDA11204.1"/>
    <property type="molecule type" value="Genomic_DNA"/>
</dbReference>
<proteinExistence type="predicted"/>
<reference evidence="1" key="1">
    <citation type="submission" date="2012-11" db="EMBL/GenBank/DDBJ databases">
        <title>Dependencies among metagenomic species, viruses, plasmids and units of genetic variation.</title>
        <authorList>
            <person name="Nielsen H.B."/>
            <person name="Almeida M."/>
            <person name="Juncker A.S."/>
            <person name="Rasmussen S."/>
            <person name="Li J."/>
            <person name="Sunagawa S."/>
            <person name="Plichta D."/>
            <person name="Gautier L."/>
            <person name="Le Chatelier E."/>
            <person name="Peletier E."/>
            <person name="Bonde I."/>
            <person name="Nielsen T."/>
            <person name="Manichanh C."/>
            <person name="Arumugam M."/>
            <person name="Batto J."/>
            <person name="Santos M.B.Q.D."/>
            <person name="Blom N."/>
            <person name="Borruel N."/>
            <person name="Burgdorf K.S."/>
            <person name="Boumezbeur F."/>
            <person name="Casellas F."/>
            <person name="Dore J."/>
            <person name="Guarner F."/>
            <person name="Hansen T."/>
            <person name="Hildebrand F."/>
            <person name="Kaas R.S."/>
            <person name="Kennedy S."/>
            <person name="Kristiansen K."/>
            <person name="Kultima J.R."/>
            <person name="Leonard P."/>
            <person name="Levenez F."/>
            <person name="Lund O."/>
            <person name="Moumen B."/>
            <person name="Le Paslier D."/>
            <person name="Pons N."/>
            <person name="Pedersen O."/>
            <person name="Prifti E."/>
            <person name="Qin J."/>
            <person name="Raes J."/>
            <person name="Tap J."/>
            <person name="Tims S."/>
            <person name="Ussery D.W."/>
            <person name="Yamada T."/>
            <person name="MetaHit consortium"/>
            <person name="Renault P."/>
            <person name="Sicheritz-Ponten T."/>
            <person name="Bork P."/>
            <person name="Wang J."/>
            <person name="Brunak S."/>
            <person name="Ehrlich S.D."/>
        </authorList>
    </citation>
    <scope>NUCLEOTIDE SEQUENCE [LARGE SCALE GENOMIC DNA]</scope>
</reference>
<dbReference type="Proteomes" id="UP000017980">
    <property type="component" value="Unassembled WGS sequence"/>
</dbReference>
<sequence length="415" mass="46480">MKFTSRIKNAYNAFIGKGVYTDRNLQQLLDFLGIDAKNEKDLSEATYYACMRTLTESIGKLPLKLYRKNDKNGVVAARDHPLYNIVKDRPNKFMNGSIFWGTIEFNRNHNGNAYALIDGYGKNTQLWPLDDSKMQVWYDDALILGEIPDIYYLYSAGKKFYKFSSEEILHFKTSNTLDGVKGIPVRSQLKNTIQGNVKAQSLQNKLYENGFTAKAVVQYTGSLSDESVQTFLAGIEDYATGKLEKAGIKNLIPMPLGATLTPLNVKFTDNQFLELKQYSALQIASAFGIKPSQIGDYTKSSYASAEAQQLSFYVDTLLYILKQYEEEVTYKLLTPEEIESGLYFKFNVSVILRADLKTQIDSLSTAVSNFIYTPNEARAFLDLEAKEGGDKLLGNGAAIPVNLAGIQYQNETGGE</sequence>
<evidence type="ECO:0000313" key="2">
    <source>
        <dbReference type="Proteomes" id="UP000017980"/>
    </source>
</evidence>
<comment type="caution">
    <text evidence="1">The sequence shown here is derived from an EMBL/GenBank/DDBJ whole genome shotgun (WGS) entry which is preliminary data.</text>
</comment>
<dbReference type="NCBIfam" id="TIGR01537">
    <property type="entry name" value="portal_HK97"/>
    <property type="match status" value="1"/>
</dbReference>
<dbReference type="Pfam" id="PF04860">
    <property type="entry name" value="Phage_portal"/>
    <property type="match status" value="1"/>
</dbReference>
<accession>R5XFL4</accession>
<gene>
    <name evidence="1" type="ORF">BN488_02231</name>
</gene>
<dbReference type="RefSeq" id="WP_022072361.1">
    <property type="nucleotide sequence ID" value="NZ_HF999329.1"/>
</dbReference>
<dbReference type="AlphaFoldDB" id="R5XFL4"/>
<dbReference type="InterPro" id="IPR006427">
    <property type="entry name" value="Portal_HK97"/>
</dbReference>
<name>R5XFL4_9FIRM</name>
<evidence type="ECO:0000313" key="1">
    <source>
        <dbReference type="EMBL" id="CDA11204.1"/>
    </source>
</evidence>
<organism evidence="1 2">
    <name type="scientific">Intestinibacter bartlettii CAG:1329</name>
    <dbReference type="NCBI Taxonomy" id="1263063"/>
    <lineage>
        <taxon>Bacteria</taxon>
        <taxon>Bacillati</taxon>
        <taxon>Bacillota</taxon>
        <taxon>Clostridia</taxon>
        <taxon>Peptostreptococcales</taxon>
        <taxon>Peptostreptococcaceae</taxon>
        <taxon>Intestinibacter</taxon>
    </lineage>
</organism>
<dbReference type="InterPro" id="IPR006944">
    <property type="entry name" value="Phage/GTA_portal"/>
</dbReference>